<sequence>MRKIHFFISLFATTLFLVSCGSNESITDDGNGSTSDITNVNKNTISSSQPKEISRLEFPRVKGGTSEVIVHSTSAYGMTYASEWDHTLRSQRWSCFEVYKSNNVKNWSRSNWRQTSWGGDPFQKDPAVPQSEQPNVTGEFSGSYYKGIGSFYERGHICASEDRVYSKDANEQTFYMTNMQPQVGNLNEKIWSDMEAKVRGWASSADTLYVCKGGTIDSDDKIVDQTKSGFIVPRYFFMAVLAKNSDQANGGYKAMGFWIEHLDVDQRSKGVANFVVNIDDLEQKTGIDFFCNLPDDIENKVESLSVDKVKTAWGL</sequence>
<keyword evidence="5" id="KW-1185">Reference proteome</keyword>
<dbReference type="SUPFAM" id="SSF54060">
    <property type="entry name" value="His-Me finger endonucleases"/>
    <property type="match status" value="1"/>
</dbReference>
<dbReference type="GO" id="GO:0004519">
    <property type="term" value="F:endonuclease activity"/>
    <property type="evidence" value="ECO:0007669"/>
    <property type="project" value="UniProtKB-KW"/>
</dbReference>
<organism evidence="4 5">
    <name type="scientific">Prevotella herbatica</name>
    <dbReference type="NCBI Taxonomy" id="2801997"/>
    <lineage>
        <taxon>Bacteria</taxon>
        <taxon>Pseudomonadati</taxon>
        <taxon>Bacteroidota</taxon>
        <taxon>Bacteroidia</taxon>
        <taxon>Bacteroidales</taxon>
        <taxon>Prevotellaceae</taxon>
        <taxon>Prevotella</taxon>
    </lineage>
</organism>
<name>A0ABM7NVU4_9BACT</name>
<dbReference type="InterPro" id="IPR044925">
    <property type="entry name" value="His-Me_finger_sf"/>
</dbReference>
<dbReference type="InterPro" id="IPR044929">
    <property type="entry name" value="DNA/RNA_non-sp_Endonuclease_sf"/>
</dbReference>
<dbReference type="SMART" id="SM00892">
    <property type="entry name" value="Endonuclease_NS"/>
    <property type="match status" value="1"/>
</dbReference>
<dbReference type="Pfam" id="PF01223">
    <property type="entry name" value="Endonuclease_NS"/>
    <property type="match status" value="1"/>
</dbReference>
<keyword evidence="1" id="KW-0732">Signal</keyword>
<dbReference type="InterPro" id="IPR040255">
    <property type="entry name" value="Non-specific_endonuclease"/>
</dbReference>
<dbReference type="RefSeq" id="WP_207154786.1">
    <property type="nucleotide sequence ID" value="NZ_AP024484.1"/>
</dbReference>
<keyword evidence="4" id="KW-0378">Hydrolase</keyword>
<dbReference type="PROSITE" id="PS51257">
    <property type="entry name" value="PROKAR_LIPOPROTEIN"/>
    <property type="match status" value="1"/>
</dbReference>
<dbReference type="SMART" id="SM00477">
    <property type="entry name" value="NUC"/>
    <property type="match status" value="1"/>
</dbReference>
<feature type="domain" description="ENPP1-3/EXOG-like endonuclease/phosphodiesterase" evidence="2">
    <location>
        <begin position="77"/>
        <end position="296"/>
    </location>
</feature>
<feature type="domain" description="DNA/RNA non-specific endonuclease/pyrophosphatase/phosphodiesterase" evidence="3">
    <location>
        <begin position="76"/>
        <end position="296"/>
    </location>
</feature>
<keyword evidence="4" id="KW-0255">Endonuclease</keyword>
<dbReference type="InterPro" id="IPR001604">
    <property type="entry name" value="Endo_G_ENPP1-like_dom"/>
</dbReference>
<dbReference type="InterPro" id="IPR020821">
    <property type="entry name" value="ENPP1-3/EXOG-like_nuc-like"/>
</dbReference>
<dbReference type="PANTHER" id="PTHR13966">
    <property type="entry name" value="ENDONUCLEASE RELATED"/>
    <property type="match status" value="1"/>
</dbReference>
<reference evidence="4 5" key="1">
    <citation type="journal article" date="2022" name="Int. J. Syst. Evol. Microbiol.">
        <title>Prevotella herbatica sp. nov., a plant polysaccharide-decomposing anaerobic bacterium isolated from a methanogenic reactor.</title>
        <authorList>
            <person name="Uek A."/>
            <person name="Tonouchi A."/>
            <person name="Kaku N."/>
            <person name="Ueki K."/>
        </authorList>
    </citation>
    <scope>NUCLEOTIDE SEQUENCE [LARGE SCALE GENOMIC DNA]</scope>
    <source>
        <strain evidence="4 5">WR041</strain>
    </source>
</reference>
<gene>
    <name evidence="4" type="ORF">prwr041_05180</name>
</gene>
<protein>
    <submittedName>
        <fullName evidence="4">Endonuclease</fullName>
    </submittedName>
</protein>
<dbReference type="PANTHER" id="PTHR13966:SF5">
    <property type="entry name" value="ENDONUCLEASE G, MITOCHONDRIAL"/>
    <property type="match status" value="1"/>
</dbReference>
<dbReference type="EMBL" id="AP024484">
    <property type="protein sequence ID" value="BCS84625.1"/>
    <property type="molecule type" value="Genomic_DNA"/>
</dbReference>
<evidence type="ECO:0000256" key="1">
    <source>
        <dbReference type="SAM" id="SignalP"/>
    </source>
</evidence>
<evidence type="ECO:0000259" key="3">
    <source>
        <dbReference type="SMART" id="SM00892"/>
    </source>
</evidence>
<dbReference type="Gene3D" id="3.40.570.10">
    <property type="entry name" value="Extracellular Endonuclease, subunit A"/>
    <property type="match status" value="1"/>
</dbReference>
<evidence type="ECO:0000313" key="4">
    <source>
        <dbReference type="EMBL" id="BCS84625.1"/>
    </source>
</evidence>
<evidence type="ECO:0000313" key="5">
    <source>
        <dbReference type="Proteomes" id="UP001319045"/>
    </source>
</evidence>
<feature type="chain" id="PRO_5046136383" evidence="1">
    <location>
        <begin position="25"/>
        <end position="315"/>
    </location>
</feature>
<keyword evidence="4" id="KW-0540">Nuclease</keyword>
<accession>A0ABM7NVU4</accession>
<proteinExistence type="predicted"/>
<feature type="signal peptide" evidence="1">
    <location>
        <begin position="1"/>
        <end position="24"/>
    </location>
</feature>
<dbReference type="Proteomes" id="UP001319045">
    <property type="component" value="Chromosome"/>
</dbReference>
<evidence type="ECO:0000259" key="2">
    <source>
        <dbReference type="SMART" id="SM00477"/>
    </source>
</evidence>